<organism evidence="4 5">
    <name type="scientific">Paragonimus skrjabini miyazakii</name>
    <dbReference type="NCBI Taxonomy" id="59628"/>
    <lineage>
        <taxon>Eukaryota</taxon>
        <taxon>Metazoa</taxon>
        <taxon>Spiralia</taxon>
        <taxon>Lophotrochozoa</taxon>
        <taxon>Platyhelminthes</taxon>
        <taxon>Trematoda</taxon>
        <taxon>Digenea</taxon>
        <taxon>Plagiorchiida</taxon>
        <taxon>Troglotremata</taxon>
        <taxon>Troglotrematidae</taxon>
        <taxon>Paragonimus</taxon>
    </lineage>
</organism>
<comment type="caution">
    <text evidence="2">Lacks conserved residue(s) required for the propagation of feature annotation.</text>
</comment>
<dbReference type="PANTHER" id="PTHR46908">
    <property type="entry name" value="CUBILIN-LIKE PROTEIN"/>
    <property type="match status" value="1"/>
</dbReference>
<proteinExistence type="predicted"/>
<dbReference type="CDD" id="cd00041">
    <property type="entry name" value="CUB"/>
    <property type="match status" value="1"/>
</dbReference>
<keyword evidence="1" id="KW-1015">Disulfide bond</keyword>
<protein>
    <recommendedName>
        <fullName evidence="3">CUB domain-containing protein</fullName>
    </recommendedName>
</protein>
<dbReference type="PROSITE" id="PS01180">
    <property type="entry name" value="CUB"/>
    <property type="match status" value="1"/>
</dbReference>
<keyword evidence="5" id="KW-1185">Reference proteome</keyword>
<dbReference type="InterPro" id="IPR052129">
    <property type="entry name" value="Spermadhesin-Link_domain"/>
</dbReference>
<accession>A0A8S9YB53</accession>
<evidence type="ECO:0000256" key="1">
    <source>
        <dbReference type="ARBA" id="ARBA00023157"/>
    </source>
</evidence>
<name>A0A8S9YB53_9TREM</name>
<dbReference type="EMBL" id="JTDE01021079">
    <property type="protein sequence ID" value="KAF7233426.1"/>
    <property type="molecule type" value="Genomic_DNA"/>
</dbReference>
<dbReference type="AlphaFoldDB" id="A0A8S9YB53"/>
<dbReference type="Proteomes" id="UP000822476">
    <property type="component" value="Unassembled WGS sequence"/>
</dbReference>
<dbReference type="Gene3D" id="2.60.120.290">
    <property type="entry name" value="Spermadhesin, CUB domain"/>
    <property type="match status" value="1"/>
</dbReference>
<feature type="domain" description="CUB" evidence="3">
    <location>
        <begin position="13"/>
        <end position="128"/>
    </location>
</feature>
<dbReference type="SMART" id="SM00042">
    <property type="entry name" value="CUB"/>
    <property type="match status" value="1"/>
</dbReference>
<sequence length="146" mass="16387">MSFLTIAKIVSTTRDQMKCVLEVGGGNITSPNYPNHPEPDKFCYWKIRTKRGERITLFFDDFKIDQSDILLVVDDYQCTSQLIALRNKGDGNAFGHVSVSFGSNEMSVLFIANGKRKGNGFHANIIGVRRIISDYGKISLLLCLYT</sequence>
<evidence type="ECO:0000259" key="3">
    <source>
        <dbReference type="PROSITE" id="PS01180"/>
    </source>
</evidence>
<dbReference type="PANTHER" id="PTHR46908:SF8">
    <property type="entry name" value="C-TYPE LECTIN DOMAIN-CONTAINING PROTEIN"/>
    <property type="match status" value="1"/>
</dbReference>
<dbReference type="InterPro" id="IPR000859">
    <property type="entry name" value="CUB_dom"/>
</dbReference>
<dbReference type="OrthoDB" id="6160260at2759"/>
<evidence type="ECO:0000313" key="4">
    <source>
        <dbReference type="EMBL" id="KAF7233426.1"/>
    </source>
</evidence>
<comment type="caution">
    <text evidence="4">The sequence shown here is derived from an EMBL/GenBank/DDBJ whole genome shotgun (WGS) entry which is preliminary data.</text>
</comment>
<evidence type="ECO:0000256" key="2">
    <source>
        <dbReference type="PROSITE-ProRule" id="PRU00059"/>
    </source>
</evidence>
<dbReference type="SUPFAM" id="SSF49854">
    <property type="entry name" value="Spermadhesin, CUB domain"/>
    <property type="match status" value="1"/>
</dbReference>
<dbReference type="InterPro" id="IPR035914">
    <property type="entry name" value="Sperma_CUB_dom_sf"/>
</dbReference>
<gene>
    <name evidence="4" type="ORF">EG68_10509</name>
</gene>
<evidence type="ECO:0000313" key="5">
    <source>
        <dbReference type="Proteomes" id="UP000822476"/>
    </source>
</evidence>
<reference evidence="4" key="1">
    <citation type="submission" date="2019-07" db="EMBL/GenBank/DDBJ databases">
        <title>Annotation for the trematode Paragonimus miyazaki's.</title>
        <authorList>
            <person name="Choi Y.-J."/>
        </authorList>
    </citation>
    <scope>NUCLEOTIDE SEQUENCE</scope>
    <source>
        <strain evidence="4">Japan</strain>
    </source>
</reference>
<dbReference type="Pfam" id="PF00431">
    <property type="entry name" value="CUB"/>
    <property type="match status" value="1"/>
</dbReference>